<sequence length="541" mass="59800">MTVGKAICNCEQPDTCLCMVTVEADEKTYIYQQRGWLPNICVQDEDGDGVDVKINITPKGCVSGLSDCPSGFLHRIDRKKAEYKLVHSTPQSCNLKYVDPLDGELKLSSKYNIVAIILMLIKDMYSGIDYTRYRLIVDECKDQQKRTTDYSYQNILLMLGIPSTVNYITVYPKYSIKLGVVIGTETAVEKLDKDARRGIMRQHHKSSGHRDSHTGWTKKTGSHSITRALTISGFSEYNIGKLSIKAETDQLKKEFIEYKNKLSILNQAEAVVSTVEDLFTASAQDTSHRIFDSEILLPTAIVAGGVELAVNKTDSKPMMRGKVDLSLEPLIGVKFKVDLIQAFAAAYGLQYIVSATRDMAAYGKDAVKRGDNGAYVEGAFELWIEGAIDVGVSFFYDNESKFDFKLLDNIEGKLALGGEISLEVGGKLLNISCYLSAGGSIEAEGCCGLERREAATPTESEGLDLVFYHNGVVAKFMADAGFGEKKQDEDSTTTINDKGAITNQSNTSVQKNKDGSKLVEYIWEIEPPIKKEDSTYKVSIF</sequence>
<reference evidence="2 3" key="1">
    <citation type="submission" date="2021-01" db="EMBL/GenBank/DDBJ databases">
        <title>Entomomonas sp. F2A isolated from a house cricket (Acheta domesticus).</title>
        <authorList>
            <person name="Spergser J."/>
            <person name="Busse H.-J."/>
        </authorList>
    </citation>
    <scope>NUCLEOTIDE SEQUENCE [LARGE SCALE GENOMIC DNA]</scope>
    <source>
        <strain evidence="2 3">F2A</strain>
    </source>
</reference>
<dbReference type="RefSeq" id="WP_201093444.1">
    <property type="nucleotide sequence ID" value="NZ_CP067393.1"/>
</dbReference>
<proteinExistence type="predicted"/>
<dbReference type="Proteomes" id="UP000595278">
    <property type="component" value="Chromosome"/>
</dbReference>
<dbReference type="AlphaFoldDB" id="A0A974NFY2"/>
<evidence type="ECO:0000313" key="2">
    <source>
        <dbReference type="EMBL" id="QQP86036.1"/>
    </source>
</evidence>
<gene>
    <name evidence="2" type="ORF">JHT90_01920</name>
</gene>
<name>A0A974NFY2_9GAMM</name>
<evidence type="ECO:0000256" key="1">
    <source>
        <dbReference type="SAM" id="MobiDB-lite"/>
    </source>
</evidence>
<dbReference type="KEGG" id="eaz:JHT90_01920"/>
<dbReference type="EMBL" id="CP067393">
    <property type="protein sequence ID" value="QQP86036.1"/>
    <property type="molecule type" value="Genomic_DNA"/>
</dbReference>
<feature type="region of interest" description="Disordered" evidence="1">
    <location>
        <begin position="200"/>
        <end position="220"/>
    </location>
</feature>
<organism evidence="2 3">
    <name type="scientific">Entomomonas asaccharolytica</name>
    <dbReference type="NCBI Taxonomy" id="2785331"/>
    <lineage>
        <taxon>Bacteria</taxon>
        <taxon>Pseudomonadati</taxon>
        <taxon>Pseudomonadota</taxon>
        <taxon>Gammaproteobacteria</taxon>
        <taxon>Pseudomonadales</taxon>
        <taxon>Pseudomonadaceae</taxon>
        <taxon>Entomomonas</taxon>
    </lineage>
</organism>
<protein>
    <submittedName>
        <fullName evidence="2">Uncharacterized protein</fullName>
    </submittedName>
</protein>
<keyword evidence="3" id="KW-1185">Reference proteome</keyword>
<accession>A0A974NFY2</accession>
<evidence type="ECO:0000313" key="3">
    <source>
        <dbReference type="Proteomes" id="UP000595278"/>
    </source>
</evidence>